<proteinExistence type="predicted"/>
<protein>
    <submittedName>
        <fullName evidence="2">Uncharacterized conserved protein YjiS, DUF1127 family</fullName>
    </submittedName>
</protein>
<organism evidence="2 3">
    <name type="scientific">Marinomonas polaris DSM 16579</name>
    <dbReference type="NCBI Taxonomy" id="1122206"/>
    <lineage>
        <taxon>Bacteria</taxon>
        <taxon>Pseudomonadati</taxon>
        <taxon>Pseudomonadota</taxon>
        <taxon>Gammaproteobacteria</taxon>
        <taxon>Oceanospirillales</taxon>
        <taxon>Oceanospirillaceae</taxon>
        <taxon>Marinomonas</taxon>
    </lineage>
</organism>
<dbReference type="OrthoDB" id="7306802at2"/>
<gene>
    <name evidence="2" type="ORF">SAMN02745753_03013</name>
</gene>
<evidence type="ECO:0000313" key="2">
    <source>
        <dbReference type="EMBL" id="SHF98333.1"/>
    </source>
</evidence>
<reference evidence="3" key="1">
    <citation type="submission" date="2016-11" db="EMBL/GenBank/DDBJ databases">
        <authorList>
            <person name="Varghese N."/>
            <person name="Submissions S."/>
        </authorList>
    </citation>
    <scope>NUCLEOTIDE SEQUENCE [LARGE SCALE GENOMIC DNA]</scope>
    <source>
        <strain evidence="3">DSM 16579</strain>
    </source>
</reference>
<dbReference type="EMBL" id="FQVF01000014">
    <property type="protein sequence ID" value="SHF98333.1"/>
    <property type="molecule type" value="Genomic_DNA"/>
</dbReference>
<dbReference type="AlphaFoldDB" id="A0A1M5G3N4"/>
<name>A0A1M5G3N4_9GAMM</name>
<sequence length="80" mass="9349">MKNCTSEEMNNHEKNQLDITTSCKNSLAKLKENTWKQRLAKIAHNWRTRNRLSQLNDAQLKDLGLTAADVDQEVRKPVWK</sequence>
<evidence type="ECO:0000313" key="3">
    <source>
        <dbReference type="Proteomes" id="UP000184517"/>
    </source>
</evidence>
<evidence type="ECO:0000259" key="1">
    <source>
        <dbReference type="Pfam" id="PF06568"/>
    </source>
</evidence>
<accession>A0A1M5G3N4</accession>
<dbReference type="Pfam" id="PF06568">
    <property type="entry name" value="YjiS-like"/>
    <property type="match status" value="1"/>
</dbReference>
<feature type="domain" description="YjiS-like" evidence="1">
    <location>
        <begin position="38"/>
        <end position="70"/>
    </location>
</feature>
<dbReference type="InterPro" id="IPR009506">
    <property type="entry name" value="YjiS-like"/>
</dbReference>
<dbReference type="Proteomes" id="UP000184517">
    <property type="component" value="Unassembled WGS sequence"/>
</dbReference>
<keyword evidence="3" id="KW-1185">Reference proteome</keyword>
<dbReference type="RefSeq" id="WP_072840512.1">
    <property type="nucleotide sequence ID" value="NZ_FQVF01000014.1"/>
</dbReference>